<comment type="function">
    <text evidence="6">ATP-dependent agmatine transferase that catalyzes the formation of 2-agmatinylcytidine (agm2C) at the wobble position (C34) of tRNA(Ile2), converting the codon specificity from AUG to AUA.</text>
</comment>
<evidence type="ECO:0000259" key="8">
    <source>
        <dbReference type="Pfam" id="PF08489"/>
    </source>
</evidence>
<dbReference type="HAMAP" id="MF_01892">
    <property type="entry name" value="tRNA_Ile2_agm2C_synt"/>
    <property type="match status" value="1"/>
</dbReference>
<keyword evidence="2 6" id="KW-0436">Ligase</keyword>
<dbReference type="GO" id="GO:0005737">
    <property type="term" value="C:cytoplasm"/>
    <property type="evidence" value="ECO:0007669"/>
    <property type="project" value="UniProtKB-SubCell"/>
</dbReference>
<comment type="subcellular location">
    <subcellularLocation>
        <location evidence="6">Cytoplasm</location>
    </subcellularLocation>
</comment>
<dbReference type="Pfam" id="PF22641">
    <property type="entry name" value="TiaS_TCKD"/>
    <property type="match status" value="1"/>
</dbReference>
<evidence type="ECO:0000259" key="7">
    <source>
        <dbReference type="Pfam" id="PF01336"/>
    </source>
</evidence>
<proteinExistence type="inferred from homology"/>
<dbReference type="GeneID" id="25407318"/>
<accession>A0A3G1AAC3</accession>
<dbReference type="Pfam" id="PF01336">
    <property type="entry name" value="tRNA_anti-codon"/>
    <property type="match status" value="1"/>
</dbReference>
<dbReference type="EC" id="6.3.4.22" evidence="6"/>
<dbReference type="Gene3D" id="2.40.50.1010">
    <property type="match status" value="1"/>
</dbReference>
<evidence type="ECO:0000313" key="11">
    <source>
        <dbReference type="EMBL" id="AJB42941.1"/>
    </source>
</evidence>
<feature type="domain" description="TiaS FLD" evidence="8">
    <location>
        <begin position="150"/>
        <end position="263"/>
    </location>
</feature>
<feature type="domain" description="TiaS C-terminal zinc ribbon" evidence="10">
    <location>
        <begin position="364"/>
        <end position="404"/>
    </location>
</feature>
<evidence type="ECO:0000256" key="1">
    <source>
        <dbReference type="ARBA" id="ARBA00022490"/>
    </source>
</evidence>
<dbReference type="GO" id="GO:0003676">
    <property type="term" value="F:nucleic acid binding"/>
    <property type="evidence" value="ECO:0007669"/>
    <property type="project" value="InterPro"/>
</dbReference>
<keyword evidence="5 6" id="KW-0067">ATP-binding</keyword>
<dbReference type="PANTHER" id="PTHR40705:SF2">
    <property type="entry name" value="DUF1743 DOMAIN-CONTAINING PROTEIN"/>
    <property type="match status" value="1"/>
</dbReference>
<gene>
    <name evidence="6" type="primary">tiaS</name>
    <name evidence="11" type="ORF">TCARB_1905</name>
</gene>
<dbReference type="InterPro" id="IPR024913">
    <property type="entry name" value="tRNA_Ile2__agm2C_synt"/>
</dbReference>
<dbReference type="InterPro" id="IPR004365">
    <property type="entry name" value="NA-bd_OB_tRNA"/>
</dbReference>
<evidence type="ECO:0000259" key="10">
    <source>
        <dbReference type="Pfam" id="PF23783"/>
    </source>
</evidence>
<dbReference type="GO" id="GO:0005524">
    <property type="term" value="F:ATP binding"/>
    <property type="evidence" value="ECO:0007669"/>
    <property type="project" value="UniProtKB-KW"/>
</dbReference>
<keyword evidence="4 6" id="KW-0547">Nucleotide-binding</keyword>
<dbReference type="InterPro" id="IPR055394">
    <property type="entry name" value="Zn_ribbon_TiaS"/>
</dbReference>
<dbReference type="Pfam" id="PF23783">
    <property type="entry name" value="Zn_ribbon_TiaS"/>
    <property type="match status" value="1"/>
</dbReference>
<dbReference type="Pfam" id="PF08489">
    <property type="entry name" value="TiaS_FLD"/>
    <property type="match status" value="1"/>
</dbReference>
<evidence type="ECO:0000313" key="12">
    <source>
        <dbReference type="Proteomes" id="UP000266720"/>
    </source>
</evidence>
<evidence type="ECO:0000256" key="5">
    <source>
        <dbReference type="ARBA" id="ARBA00022840"/>
    </source>
</evidence>
<evidence type="ECO:0000256" key="2">
    <source>
        <dbReference type="ARBA" id="ARBA00022598"/>
    </source>
</evidence>
<dbReference type="EMBL" id="CP007493">
    <property type="protein sequence ID" value="AJB42941.1"/>
    <property type="molecule type" value="Genomic_DNA"/>
</dbReference>
<dbReference type="Gene3D" id="3.90.600.20">
    <property type="match status" value="1"/>
</dbReference>
<dbReference type="Proteomes" id="UP000266720">
    <property type="component" value="Chromosome"/>
</dbReference>
<evidence type="ECO:0000256" key="3">
    <source>
        <dbReference type="ARBA" id="ARBA00022694"/>
    </source>
</evidence>
<dbReference type="GO" id="GO:0016879">
    <property type="term" value="F:ligase activity, forming carbon-nitrogen bonds"/>
    <property type="evidence" value="ECO:0007669"/>
    <property type="project" value="UniProtKB-UniRule"/>
</dbReference>
<dbReference type="PANTHER" id="PTHR40705">
    <property type="entry name" value="TRNA(ILE2) 2-AGMATINYLCYTIDINE SYNTHETASE TIAS"/>
    <property type="match status" value="1"/>
</dbReference>
<feature type="domain" description="TiaS-like TCKD" evidence="9">
    <location>
        <begin position="8"/>
        <end position="134"/>
    </location>
</feature>
<dbReference type="AlphaFoldDB" id="A0A3G1AAC3"/>
<name>A0A3G1AAC3_9CREN</name>
<dbReference type="GO" id="GO:0002101">
    <property type="term" value="P:tRNA wobble cytosine modification"/>
    <property type="evidence" value="ECO:0007669"/>
    <property type="project" value="UniProtKB-UniRule"/>
</dbReference>
<dbReference type="RefSeq" id="WP_052887272.1">
    <property type="nucleotide sequence ID" value="NZ_CP007493.1"/>
</dbReference>
<evidence type="ECO:0000256" key="6">
    <source>
        <dbReference type="HAMAP-Rule" id="MF_01892"/>
    </source>
</evidence>
<dbReference type="CDD" id="cd04482">
    <property type="entry name" value="RPA2_OBF_like"/>
    <property type="match status" value="1"/>
</dbReference>
<evidence type="ECO:0000256" key="4">
    <source>
        <dbReference type="ARBA" id="ARBA00022741"/>
    </source>
</evidence>
<sequence>MSLVEVHVGLDDADSPLGFCTTFLGLLLVNELKKIGAVFLDLPYLVRLDPNIPAKTRGNGAVSLHFRLEQDKITHAENIIRNTVERFAEKHGKTDPAVVISTGNVPEELKEIFQRALSEYVPVSHVHSMFRKLSAEKKIRLVYAYRDRPRGLIGAVSAVAAYPLAQYTYELLVYRDPRDKTAERNIDTNMFLDIDKTYRPYIFSTFDYNSGRLLATPHGPDPVLFGLRSLDPDTLLKALGTISGSVSFRGYMVFKTNQATNMHLKVKKKIASLRPYDSVVVYGRVDSKPRIIPGGHVFAEVCDDTGCITVAFYKETGSLNRVSRLLRKGDKIEVGGGVIPREKNTLNAEILRVVEPAPLMLEENPRCPKCGARMTSAGRNKGYKCPKCGFRSTTLGKNIKKLPRILEPGLYIQSPIAFRHLTKPREIYGLQPATITSDWLISEKWFYLEQQ</sequence>
<comment type="similarity">
    <text evidence="6">Belongs to the TiaS family.</text>
</comment>
<keyword evidence="3 6" id="KW-0819">tRNA processing</keyword>
<organism evidence="11 12">
    <name type="scientific">Thermofilum adornatum 1505</name>
    <dbReference type="NCBI Taxonomy" id="697581"/>
    <lineage>
        <taxon>Archaea</taxon>
        <taxon>Thermoproteota</taxon>
        <taxon>Thermoprotei</taxon>
        <taxon>Thermofilales</taxon>
        <taxon>Thermofilaceae</taxon>
        <taxon>Thermofilum</taxon>
    </lineage>
</organism>
<dbReference type="InterPro" id="IPR053870">
    <property type="entry name" value="TiaS-like_TCKD"/>
</dbReference>
<reference evidence="12" key="1">
    <citation type="book" date="2010" name="EXTREMOPHILES" publisher="0:0-0">
        <title>Complete genome sequences of ten hyperthermophilic archaea reveal their metabolic capabilities and possible ecological roles.</title>
        <editorList>
            <person name="?"/>
        </editorList>
        <authorList>
            <person name="Ravin N.V."/>
            <person name="Mardanov A.V."/>
            <person name="Bonch-Osmolovskaya E.A."/>
            <person name="Skryabin K.G."/>
        </authorList>
    </citation>
    <scope>NUCLEOTIDE SEQUENCE [LARGE SCALE GENOMIC DNA]</scope>
    <source>
        <strain evidence="12">1505</strain>
    </source>
</reference>
<comment type="catalytic activity">
    <reaction evidence="6">
        <text>cytidine(34) in tRNA(Ile2) + agmatine + ATP + H2O = 2-agmatinylcytidine(34) in tRNA(Ile2) + AMP + 2 phosphate + 2 H(+)</text>
        <dbReference type="Rhea" id="RHEA:43608"/>
        <dbReference type="Rhea" id="RHEA-COMP:10625"/>
        <dbReference type="Rhea" id="RHEA-COMP:10626"/>
        <dbReference type="ChEBI" id="CHEBI:15377"/>
        <dbReference type="ChEBI" id="CHEBI:15378"/>
        <dbReference type="ChEBI" id="CHEBI:30616"/>
        <dbReference type="ChEBI" id="CHEBI:43474"/>
        <dbReference type="ChEBI" id="CHEBI:58145"/>
        <dbReference type="ChEBI" id="CHEBI:82748"/>
        <dbReference type="ChEBI" id="CHEBI:83545"/>
        <dbReference type="ChEBI" id="CHEBI:456215"/>
        <dbReference type="EC" id="6.3.4.22"/>
    </reaction>
</comment>
<protein>
    <recommendedName>
        <fullName evidence="6">tRNA(Ile2) 2-agmatinylcytidine synthetase TiaS</fullName>
        <shortName evidence="6">tRNA(Ile2)-agm2C synthetase</shortName>
        <ecNumber evidence="6">6.3.4.22</ecNumber>
    </recommendedName>
    <alternativeName>
        <fullName evidence="6">tRNA(Ile2) agmatidine synthetase</fullName>
    </alternativeName>
</protein>
<dbReference type="Gene3D" id="3.30.70.2200">
    <property type="match status" value="1"/>
</dbReference>
<evidence type="ECO:0000259" key="9">
    <source>
        <dbReference type="Pfam" id="PF22641"/>
    </source>
</evidence>
<dbReference type="InterPro" id="IPR013696">
    <property type="entry name" value="TiaS_FLD"/>
</dbReference>
<dbReference type="STRING" id="697581.TCARB_1905"/>
<feature type="domain" description="OB" evidence="7">
    <location>
        <begin position="279"/>
        <end position="344"/>
    </location>
</feature>
<dbReference type="KEGG" id="tcb:TCARB_1905"/>
<keyword evidence="1 6" id="KW-0963">Cytoplasm</keyword>